<keyword evidence="3" id="KW-0804">Transcription</keyword>
<evidence type="ECO:0000256" key="4">
    <source>
        <dbReference type="SAM" id="MobiDB-lite"/>
    </source>
</evidence>
<dbReference type="CDD" id="cd00093">
    <property type="entry name" value="HTH_XRE"/>
    <property type="match status" value="1"/>
</dbReference>
<feature type="domain" description="HTH cro/C1-type" evidence="5">
    <location>
        <begin position="11"/>
        <end position="61"/>
    </location>
</feature>
<evidence type="ECO:0000256" key="2">
    <source>
        <dbReference type="ARBA" id="ARBA00023125"/>
    </source>
</evidence>
<proteinExistence type="predicted"/>
<feature type="region of interest" description="Disordered" evidence="4">
    <location>
        <begin position="60"/>
        <end position="83"/>
    </location>
</feature>
<dbReference type="Gene3D" id="1.10.260.40">
    <property type="entry name" value="lambda repressor-like DNA-binding domains"/>
    <property type="match status" value="1"/>
</dbReference>
<dbReference type="InterPro" id="IPR001387">
    <property type="entry name" value="Cro/C1-type_HTH"/>
</dbReference>
<dbReference type="PANTHER" id="PTHR40661:SF3">
    <property type="entry name" value="FELS-1 PROPHAGE TRANSCRIPTIONAL REGULATOR"/>
    <property type="match status" value="1"/>
</dbReference>
<accession>A0ABU1PHX8</accession>
<protein>
    <submittedName>
        <fullName evidence="6">Transcriptional regulator with XRE-family HTH domain</fullName>
    </submittedName>
</protein>
<dbReference type="PANTHER" id="PTHR40661">
    <property type="match status" value="1"/>
</dbReference>
<dbReference type="EMBL" id="JAVDSJ010000005">
    <property type="protein sequence ID" value="MDR6585552.1"/>
    <property type="molecule type" value="Genomic_DNA"/>
</dbReference>
<evidence type="ECO:0000256" key="3">
    <source>
        <dbReference type="ARBA" id="ARBA00023163"/>
    </source>
</evidence>
<evidence type="ECO:0000313" key="7">
    <source>
        <dbReference type="Proteomes" id="UP001260715"/>
    </source>
</evidence>
<dbReference type="SUPFAM" id="SSF47413">
    <property type="entry name" value="lambda repressor-like DNA-binding domains"/>
    <property type="match status" value="1"/>
</dbReference>
<keyword evidence="1" id="KW-0805">Transcription regulation</keyword>
<evidence type="ECO:0000313" key="6">
    <source>
        <dbReference type="EMBL" id="MDR6585552.1"/>
    </source>
</evidence>
<dbReference type="SMART" id="SM00530">
    <property type="entry name" value="HTH_XRE"/>
    <property type="match status" value="1"/>
</dbReference>
<name>A0ABU1PHX8_9BURK</name>
<dbReference type="Pfam" id="PF01381">
    <property type="entry name" value="HTH_3"/>
    <property type="match status" value="1"/>
</dbReference>
<keyword evidence="2" id="KW-0238">DNA-binding</keyword>
<gene>
    <name evidence="6" type="ORF">J2W50_003770</name>
</gene>
<keyword evidence="7" id="KW-1185">Reference proteome</keyword>
<dbReference type="InterPro" id="IPR010982">
    <property type="entry name" value="Lambda_DNA-bd_dom_sf"/>
</dbReference>
<evidence type="ECO:0000259" key="5">
    <source>
        <dbReference type="PROSITE" id="PS50943"/>
    </source>
</evidence>
<dbReference type="Proteomes" id="UP001260715">
    <property type="component" value="Unassembled WGS sequence"/>
</dbReference>
<reference evidence="6 7" key="1">
    <citation type="submission" date="2023-07" db="EMBL/GenBank/DDBJ databases">
        <title>Sorghum-associated microbial communities from plants grown in Nebraska, USA.</title>
        <authorList>
            <person name="Schachtman D."/>
        </authorList>
    </citation>
    <scope>NUCLEOTIDE SEQUENCE [LARGE SCALE GENOMIC DNA]</scope>
    <source>
        <strain evidence="6 7">596</strain>
    </source>
</reference>
<dbReference type="PROSITE" id="PS50943">
    <property type="entry name" value="HTH_CROC1"/>
    <property type="match status" value="1"/>
</dbReference>
<comment type="caution">
    <text evidence="6">The sequence shown here is derived from an EMBL/GenBank/DDBJ whole genome shotgun (WGS) entry which is preliminary data.</text>
</comment>
<dbReference type="RefSeq" id="WP_310011416.1">
    <property type="nucleotide sequence ID" value="NZ_JAVDSJ010000005.1"/>
</dbReference>
<evidence type="ECO:0000256" key="1">
    <source>
        <dbReference type="ARBA" id="ARBA00023015"/>
    </source>
</evidence>
<organism evidence="6 7">
    <name type="scientific">Herbaspirillum frisingense</name>
    <dbReference type="NCBI Taxonomy" id="92645"/>
    <lineage>
        <taxon>Bacteria</taxon>
        <taxon>Pseudomonadati</taxon>
        <taxon>Pseudomonadota</taxon>
        <taxon>Betaproteobacteria</taxon>
        <taxon>Burkholderiales</taxon>
        <taxon>Oxalobacteraceae</taxon>
        <taxon>Herbaspirillum</taxon>
    </lineage>
</organism>
<sequence length="120" mass="13024">MKTLAVRLQWARTKKNLSQEALAKKAGVSQSTIGNLESGLRQTARRITAIADILEVNPMWLSDGKGSPEPAHGSSRAESVDAERHLSEEAMIVAEAFDLLQNAAQKEAVLTQLRAFGVLK</sequence>